<organism evidence="2 3">
    <name type="scientific">Bradyrhizobium macuxiense</name>
    <dbReference type="NCBI Taxonomy" id="1755647"/>
    <lineage>
        <taxon>Bacteria</taxon>
        <taxon>Pseudomonadati</taxon>
        <taxon>Pseudomonadota</taxon>
        <taxon>Alphaproteobacteria</taxon>
        <taxon>Hyphomicrobiales</taxon>
        <taxon>Nitrobacteraceae</taxon>
        <taxon>Bradyrhizobium</taxon>
    </lineage>
</organism>
<proteinExistence type="predicted"/>
<gene>
    <name evidence="2" type="ORF">FBZ93_107341</name>
</gene>
<keyword evidence="3" id="KW-1185">Reference proteome</keyword>
<accession>A0A560LP89</accession>
<dbReference type="OrthoDB" id="8456446at2"/>
<evidence type="ECO:0000256" key="1">
    <source>
        <dbReference type="SAM" id="MobiDB-lite"/>
    </source>
</evidence>
<dbReference type="EMBL" id="VITY01000007">
    <property type="protein sequence ID" value="TWB97095.1"/>
    <property type="molecule type" value="Genomic_DNA"/>
</dbReference>
<reference evidence="2 3" key="1">
    <citation type="submission" date="2019-06" db="EMBL/GenBank/DDBJ databases">
        <title>Genomic Encyclopedia of Type Strains, Phase IV (KMG-V): Genome sequencing to study the core and pangenomes of soil and plant-associated prokaryotes.</title>
        <authorList>
            <person name="Whitman W."/>
        </authorList>
    </citation>
    <scope>NUCLEOTIDE SEQUENCE [LARGE SCALE GENOMIC DNA]</scope>
    <source>
        <strain evidence="2 3">BR 10355</strain>
    </source>
</reference>
<dbReference type="Proteomes" id="UP000321304">
    <property type="component" value="Unassembled WGS sequence"/>
</dbReference>
<comment type="caution">
    <text evidence="2">The sequence shown here is derived from an EMBL/GenBank/DDBJ whole genome shotgun (WGS) entry which is preliminary data.</text>
</comment>
<sequence length="150" mass="16109">MTVMQRDGQYAAWFRTPRGEGTGIVQLANGRISGGDAMFTYGGSYQLDENRFTAVLTTRRYVDGPFTTVFGCDEVEAELTGSFSGNRAVCMGTAKQAPGVVFEATLFLQQPEAAPTPPPKSAPASNGLARLPRPTVSRRAPNPFAGKRFV</sequence>
<dbReference type="Gene3D" id="2.40.128.380">
    <property type="entry name" value="T3SS negative regulator GrlR"/>
    <property type="match status" value="1"/>
</dbReference>
<name>A0A560LP89_9BRAD</name>
<evidence type="ECO:0000313" key="2">
    <source>
        <dbReference type="EMBL" id="TWB97095.1"/>
    </source>
</evidence>
<feature type="region of interest" description="Disordered" evidence="1">
    <location>
        <begin position="111"/>
        <end position="150"/>
    </location>
</feature>
<evidence type="ECO:0000313" key="3">
    <source>
        <dbReference type="Proteomes" id="UP000321304"/>
    </source>
</evidence>
<protein>
    <submittedName>
        <fullName evidence="2">Type III secretion system (T3SS) negative regulator GrlR</fullName>
    </submittedName>
</protein>
<dbReference type="InterPro" id="IPR043019">
    <property type="entry name" value="GrlR_sf"/>
</dbReference>
<dbReference type="AlphaFoldDB" id="A0A560LP89"/>